<dbReference type="SUPFAM" id="SSF103473">
    <property type="entry name" value="MFS general substrate transporter"/>
    <property type="match status" value="1"/>
</dbReference>
<keyword evidence="1" id="KW-1133">Transmembrane helix</keyword>
<dbReference type="EMBL" id="FN321114">
    <property type="protein sequence ID" value="CAX76840.1"/>
    <property type="molecule type" value="mRNA"/>
</dbReference>
<keyword evidence="1" id="KW-0472">Membrane</keyword>
<keyword evidence="1" id="KW-0812">Transmembrane</keyword>
<protein>
    <submittedName>
        <fullName evidence="2">Uncharacterized protein</fullName>
    </submittedName>
</protein>
<dbReference type="EMBL" id="FN321115">
    <property type="protein sequence ID" value="CAX76841.1"/>
    <property type="molecule type" value="mRNA"/>
</dbReference>
<dbReference type="EMBL" id="FN321112">
    <property type="protein sequence ID" value="CAX76838.1"/>
    <property type="molecule type" value="mRNA"/>
</dbReference>
<dbReference type="InterPro" id="IPR036259">
    <property type="entry name" value="MFS_trans_sf"/>
</dbReference>
<reference evidence="2" key="1">
    <citation type="journal article" date="2009" name="Nature">
        <title>The Schistosoma japonicum genome reveals features of host-parasite interplay.</title>
        <authorList>
            <person name="Liu F."/>
            <person name="Zhou Y."/>
            <person name="Wang Z.Q."/>
            <person name="Lu G."/>
            <person name="Zheng H."/>
            <person name="Brindley P.J."/>
            <person name="McManus D.P."/>
            <person name="Blair D."/>
            <person name="Zhang Q.H."/>
            <person name="Zhong Y."/>
            <person name="Wang S."/>
            <person name="Han Z.G."/>
            <person name="Chen Z."/>
        </authorList>
    </citation>
    <scope>NUCLEOTIDE SEQUENCE</scope>
    <source>
        <strain evidence="2">Anhui</strain>
    </source>
</reference>
<sequence length="139" mass="15803">MLHNKKTTIFIFPSLVILLSFMLTSIFTNPFLAAENKSHMEKTFEAFGYIALIAFVGAAILYPIIVFLEDNNLFKICFVVALILGCISCLISMIVYHQHSDHVIPIQPSVWLLAVATCSFQLTLFVFINIWKEGSEFYM</sequence>
<accession>C1LQ62</accession>
<feature type="transmembrane region" description="Helical" evidence="1">
    <location>
        <begin position="7"/>
        <end position="27"/>
    </location>
</feature>
<dbReference type="EMBL" id="FN321109">
    <property type="protein sequence ID" value="CAX76835.1"/>
    <property type="molecule type" value="mRNA"/>
</dbReference>
<dbReference type="AlphaFoldDB" id="C1LQ62"/>
<reference evidence="2" key="2">
    <citation type="submission" date="2009-03" db="EMBL/GenBank/DDBJ databases">
        <authorList>
            <person name="Gang L."/>
        </authorList>
    </citation>
    <scope>NUCLEOTIDE SEQUENCE</scope>
    <source>
        <strain evidence="2">Anhui</strain>
    </source>
</reference>
<feature type="transmembrane region" description="Helical" evidence="1">
    <location>
        <begin position="47"/>
        <end position="69"/>
    </location>
</feature>
<organism evidence="2">
    <name type="scientific">Schistosoma japonicum</name>
    <name type="common">Blood fluke</name>
    <dbReference type="NCBI Taxonomy" id="6182"/>
    <lineage>
        <taxon>Eukaryota</taxon>
        <taxon>Metazoa</taxon>
        <taxon>Spiralia</taxon>
        <taxon>Lophotrochozoa</taxon>
        <taxon>Platyhelminthes</taxon>
        <taxon>Trematoda</taxon>
        <taxon>Digenea</taxon>
        <taxon>Strigeidida</taxon>
        <taxon>Schistosomatoidea</taxon>
        <taxon>Schistosomatidae</taxon>
        <taxon>Schistosoma</taxon>
    </lineage>
</organism>
<name>C1LQ62_SCHJA</name>
<dbReference type="EMBL" id="FN321113">
    <property type="protein sequence ID" value="CAX76839.1"/>
    <property type="molecule type" value="mRNA"/>
</dbReference>
<feature type="transmembrane region" description="Helical" evidence="1">
    <location>
        <begin position="109"/>
        <end position="131"/>
    </location>
</feature>
<feature type="transmembrane region" description="Helical" evidence="1">
    <location>
        <begin position="76"/>
        <end position="97"/>
    </location>
</feature>
<evidence type="ECO:0000313" key="2">
    <source>
        <dbReference type="EMBL" id="CAX76840.1"/>
    </source>
</evidence>
<proteinExistence type="evidence at transcript level"/>
<evidence type="ECO:0000256" key="1">
    <source>
        <dbReference type="SAM" id="Phobius"/>
    </source>
</evidence>